<comment type="caution">
    <text evidence="1">The sequence shown here is derived from an EMBL/GenBank/DDBJ whole genome shotgun (WGS) entry which is preliminary data.</text>
</comment>
<reference evidence="1 2" key="1">
    <citation type="submission" date="2022-08" db="EMBL/GenBank/DDBJ databases">
        <title>Polyphasic taxonomy analysis of Qipengyuania sp.RS5-5.</title>
        <authorList>
            <person name="Xamxidin M."/>
            <person name="Wu M."/>
        </authorList>
    </citation>
    <scope>NUCLEOTIDE SEQUENCE [LARGE SCALE GENOMIC DNA]</scope>
    <source>
        <strain evidence="1 2">RS5-5</strain>
    </source>
</reference>
<proteinExistence type="predicted"/>
<gene>
    <name evidence="1" type="ORF">NSO95_14690</name>
</gene>
<dbReference type="RefSeq" id="WP_257597086.1">
    <property type="nucleotide sequence ID" value="NZ_JANKHH010000008.1"/>
</dbReference>
<accession>A0ABT1XU61</accession>
<organism evidence="1 2">
    <name type="scientific">Parerythrobacter lacustris</name>
    <dbReference type="NCBI Taxonomy" id="2969984"/>
    <lineage>
        <taxon>Bacteria</taxon>
        <taxon>Pseudomonadati</taxon>
        <taxon>Pseudomonadota</taxon>
        <taxon>Alphaproteobacteria</taxon>
        <taxon>Sphingomonadales</taxon>
        <taxon>Erythrobacteraceae</taxon>
        <taxon>Parerythrobacter</taxon>
    </lineage>
</organism>
<dbReference type="Proteomes" id="UP001206067">
    <property type="component" value="Unassembled WGS sequence"/>
</dbReference>
<keyword evidence="2" id="KW-1185">Reference proteome</keyword>
<evidence type="ECO:0000313" key="2">
    <source>
        <dbReference type="Proteomes" id="UP001206067"/>
    </source>
</evidence>
<name>A0ABT1XU61_9SPHN</name>
<protein>
    <submittedName>
        <fullName evidence="1">Uncharacterized protein</fullName>
    </submittedName>
</protein>
<sequence length="137" mass="15755">MSASFYYADDPSPKMEISDRTVQFKLGRGMDDGEVTILEPAIDFLENGIRAALLLELRLEIVYLLFFAETTYLKIFNSKDRSRAIHINVCQGSDVLFSVQSYIDDLWKILEDLFREMISDGVLTEEEVSEIFVIRLS</sequence>
<evidence type="ECO:0000313" key="1">
    <source>
        <dbReference type="EMBL" id="MCR2835194.1"/>
    </source>
</evidence>
<dbReference type="EMBL" id="JANKHH010000008">
    <property type="protein sequence ID" value="MCR2835194.1"/>
    <property type="molecule type" value="Genomic_DNA"/>
</dbReference>